<keyword evidence="6" id="KW-0653">Protein transport</keyword>
<dbReference type="GO" id="GO:0005886">
    <property type="term" value="C:plasma membrane"/>
    <property type="evidence" value="ECO:0007669"/>
    <property type="project" value="UniProtKB-SubCell"/>
</dbReference>
<evidence type="ECO:0000313" key="13">
    <source>
        <dbReference type="Proteomes" id="UP000533306"/>
    </source>
</evidence>
<dbReference type="PANTHER" id="PTHR43386:SF1">
    <property type="entry name" value="D,D-DIPEPTIDE TRANSPORT SYSTEM PERMEASE PROTEIN DDPC-RELATED"/>
    <property type="match status" value="1"/>
</dbReference>
<dbReference type="PROSITE" id="PS50928">
    <property type="entry name" value="ABC_TM1"/>
    <property type="match status" value="1"/>
</dbReference>
<dbReference type="CDD" id="cd06261">
    <property type="entry name" value="TM_PBP2"/>
    <property type="match status" value="1"/>
</dbReference>
<evidence type="ECO:0000256" key="1">
    <source>
        <dbReference type="ARBA" id="ARBA00004651"/>
    </source>
</evidence>
<comment type="caution">
    <text evidence="12">The sequence shown here is derived from an EMBL/GenBank/DDBJ whole genome shotgun (WGS) entry which is preliminary data.</text>
</comment>
<dbReference type="RefSeq" id="WP_183832059.1">
    <property type="nucleotide sequence ID" value="NZ_JACHEU010000003.1"/>
</dbReference>
<gene>
    <name evidence="12" type="ORF">HNR59_003263</name>
</gene>
<dbReference type="Pfam" id="PF12911">
    <property type="entry name" value="OppC_N"/>
    <property type="match status" value="1"/>
</dbReference>
<keyword evidence="4 10" id="KW-0812">Transmembrane</keyword>
<comment type="subcellular location">
    <subcellularLocation>
        <location evidence="1 10">Cell membrane</location>
        <topology evidence="1 10">Multi-pass membrane protein</topology>
    </subcellularLocation>
</comment>
<dbReference type="GO" id="GO:0055085">
    <property type="term" value="P:transmembrane transport"/>
    <property type="evidence" value="ECO:0007669"/>
    <property type="project" value="InterPro"/>
</dbReference>
<dbReference type="SUPFAM" id="SSF161098">
    <property type="entry name" value="MetI-like"/>
    <property type="match status" value="1"/>
</dbReference>
<evidence type="ECO:0000256" key="3">
    <source>
        <dbReference type="ARBA" id="ARBA00022475"/>
    </source>
</evidence>
<dbReference type="Gene3D" id="1.10.3720.10">
    <property type="entry name" value="MetI-like"/>
    <property type="match status" value="1"/>
</dbReference>
<dbReference type="AlphaFoldDB" id="A0A7W9S506"/>
<keyword evidence="8 10" id="KW-0472">Membrane</keyword>
<evidence type="ECO:0000313" key="12">
    <source>
        <dbReference type="EMBL" id="MBB6013869.1"/>
    </source>
</evidence>
<feature type="transmembrane region" description="Helical" evidence="10">
    <location>
        <begin position="268"/>
        <end position="289"/>
    </location>
</feature>
<keyword evidence="7 10" id="KW-1133">Transmembrane helix</keyword>
<reference evidence="12 13" key="1">
    <citation type="submission" date="2020-08" db="EMBL/GenBank/DDBJ databases">
        <title>Genomic Encyclopedia of Type Strains, Phase IV (KMG-IV): sequencing the most valuable type-strain genomes for metagenomic binning, comparative biology and taxonomic classification.</title>
        <authorList>
            <person name="Goeker M."/>
        </authorList>
    </citation>
    <scope>NUCLEOTIDE SEQUENCE [LARGE SCALE GENOMIC DNA]</scope>
    <source>
        <strain evidence="12 13">DSM 11099</strain>
    </source>
</reference>
<evidence type="ECO:0000256" key="5">
    <source>
        <dbReference type="ARBA" id="ARBA00022856"/>
    </source>
</evidence>
<dbReference type="InterPro" id="IPR035906">
    <property type="entry name" value="MetI-like_sf"/>
</dbReference>
<dbReference type="GO" id="GO:0015833">
    <property type="term" value="P:peptide transport"/>
    <property type="evidence" value="ECO:0007669"/>
    <property type="project" value="UniProtKB-KW"/>
</dbReference>
<dbReference type="InterPro" id="IPR053385">
    <property type="entry name" value="ABC_transport_permease"/>
</dbReference>
<feature type="transmembrane region" description="Helical" evidence="10">
    <location>
        <begin position="225"/>
        <end position="248"/>
    </location>
</feature>
<dbReference type="PANTHER" id="PTHR43386">
    <property type="entry name" value="OLIGOPEPTIDE TRANSPORT SYSTEM PERMEASE PROTEIN APPC"/>
    <property type="match status" value="1"/>
</dbReference>
<keyword evidence="13" id="KW-1185">Reference proteome</keyword>
<dbReference type="InterPro" id="IPR025966">
    <property type="entry name" value="OppC_N"/>
</dbReference>
<evidence type="ECO:0000259" key="11">
    <source>
        <dbReference type="PROSITE" id="PS50928"/>
    </source>
</evidence>
<evidence type="ECO:0000256" key="6">
    <source>
        <dbReference type="ARBA" id="ARBA00022927"/>
    </source>
</evidence>
<keyword evidence="2 10" id="KW-0813">Transport</keyword>
<feature type="transmembrane region" description="Helical" evidence="10">
    <location>
        <begin position="149"/>
        <end position="174"/>
    </location>
</feature>
<evidence type="ECO:0000256" key="2">
    <source>
        <dbReference type="ARBA" id="ARBA00022448"/>
    </source>
</evidence>
<keyword evidence="3" id="KW-1003">Cell membrane</keyword>
<feature type="transmembrane region" description="Helical" evidence="10">
    <location>
        <begin position="104"/>
        <end position="128"/>
    </location>
</feature>
<evidence type="ECO:0000256" key="7">
    <source>
        <dbReference type="ARBA" id="ARBA00022989"/>
    </source>
</evidence>
<keyword evidence="5" id="KW-0571">Peptide transport</keyword>
<accession>A0A7W9S506</accession>
<dbReference type="GO" id="GO:0015031">
    <property type="term" value="P:protein transport"/>
    <property type="evidence" value="ECO:0007669"/>
    <property type="project" value="UniProtKB-KW"/>
</dbReference>
<evidence type="ECO:0000256" key="8">
    <source>
        <dbReference type="ARBA" id="ARBA00023136"/>
    </source>
</evidence>
<evidence type="ECO:0000256" key="10">
    <source>
        <dbReference type="RuleBase" id="RU363032"/>
    </source>
</evidence>
<feature type="domain" description="ABC transmembrane type-1" evidence="11">
    <location>
        <begin position="100"/>
        <end position="289"/>
    </location>
</feature>
<dbReference type="NCBIfam" id="NF045474">
    <property type="entry name" value="Opp2C"/>
    <property type="match status" value="1"/>
</dbReference>
<organism evidence="12 13">
    <name type="scientific">Aquamicrobium lusatiense</name>
    <dbReference type="NCBI Taxonomy" id="89772"/>
    <lineage>
        <taxon>Bacteria</taxon>
        <taxon>Pseudomonadati</taxon>
        <taxon>Pseudomonadota</taxon>
        <taxon>Alphaproteobacteria</taxon>
        <taxon>Hyphomicrobiales</taxon>
        <taxon>Phyllobacteriaceae</taxon>
        <taxon>Aquamicrobium</taxon>
    </lineage>
</organism>
<dbReference type="Pfam" id="PF00528">
    <property type="entry name" value="BPD_transp_1"/>
    <property type="match status" value="1"/>
</dbReference>
<dbReference type="InterPro" id="IPR000515">
    <property type="entry name" value="MetI-like"/>
</dbReference>
<dbReference type="EMBL" id="JACHEU010000003">
    <property type="protein sequence ID" value="MBB6013869.1"/>
    <property type="molecule type" value="Genomic_DNA"/>
</dbReference>
<comment type="similarity">
    <text evidence="9">Belongs to the binding-protein-dependent transport system permease family. OppBC subfamily.</text>
</comment>
<evidence type="ECO:0000256" key="4">
    <source>
        <dbReference type="ARBA" id="ARBA00022692"/>
    </source>
</evidence>
<proteinExistence type="inferred from homology"/>
<dbReference type="InterPro" id="IPR050366">
    <property type="entry name" value="BP-dependent_transpt_permease"/>
</dbReference>
<evidence type="ECO:0000256" key="9">
    <source>
        <dbReference type="ARBA" id="ARBA00024202"/>
    </source>
</evidence>
<sequence length="301" mass="32354">MRIVSTWLDWLTTDAPESRLQGRLAQSYQTFYRFVRNPLAVCGLVIVAILVGLAIFAPLLVPYDPLATDLGSRLLPPSASHWFGTDHLGRDIFSRVISGSRVTLTIVLLVAILIGPIGMAIGIVAGYFGGTTDRFLMGVTDVVMAFPRLILALAFVAVLGPGLENAVIAIAITGWPAYARLARAETLSLRQREFVVAARLQGASVVRILIRYIAPFCIPSAIIRLTLDMAGIILIAAGLGFLGLGAQPPAAEWGAMVAAGRDYLIDKWWVATLPGAAIFVVSLGFNLLGDGLRDVFDRRVN</sequence>
<protein>
    <submittedName>
        <fullName evidence="12">Peptide/nickel transport system permease protein</fullName>
    </submittedName>
</protein>
<name>A0A7W9S506_9HYPH</name>
<dbReference type="Proteomes" id="UP000533306">
    <property type="component" value="Unassembled WGS sequence"/>
</dbReference>
<feature type="transmembrane region" description="Helical" evidence="10">
    <location>
        <begin position="39"/>
        <end position="61"/>
    </location>
</feature>